<dbReference type="SMART" id="SM00399">
    <property type="entry name" value="ZnF_C4"/>
    <property type="match status" value="1"/>
</dbReference>
<dbReference type="CDD" id="cd06937">
    <property type="entry name" value="NR_LBD_RAR"/>
    <property type="match status" value="1"/>
</dbReference>
<keyword evidence="3 11" id="KW-0479">Metal-binding</keyword>
<dbReference type="PRINTS" id="PR01292">
    <property type="entry name" value="RETNOICACIDR"/>
</dbReference>
<dbReference type="PROSITE" id="PS51843">
    <property type="entry name" value="NR_LBD"/>
    <property type="match status" value="1"/>
</dbReference>
<dbReference type="GO" id="GO:0048384">
    <property type="term" value="P:retinoic acid receptor signaling pathway"/>
    <property type="evidence" value="ECO:0007669"/>
    <property type="project" value="InterPro"/>
</dbReference>
<feature type="domain" description="NR LBD" evidence="14">
    <location>
        <begin position="219"/>
        <end position="491"/>
    </location>
</feature>
<evidence type="ECO:0000313" key="16">
    <source>
        <dbReference type="Proteomes" id="UP000007303"/>
    </source>
</evidence>
<dbReference type="InterPro" id="IPR047159">
    <property type="entry name" value="NR_DBD_RAR"/>
</dbReference>
<evidence type="ECO:0000259" key="13">
    <source>
        <dbReference type="PROSITE" id="PS51030"/>
    </source>
</evidence>
<dbReference type="PANTHER" id="PTHR24085:SF7">
    <property type="entry name" value="RETINOIC ACID RECEPTOR GAMMA"/>
    <property type="match status" value="1"/>
</dbReference>
<dbReference type="GO" id="GO:0035259">
    <property type="term" value="F:nuclear glucocorticoid receptor binding"/>
    <property type="evidence" value="ECO:0007669"/>
    <property type="project" value="TreeGrafter"/>
</dbReference>
<evidence type="ECO:0000256" key="11">
    <source>
        <dbReference type="RuleBase" id="RU004334"/>
    </source>
</evidence>
<dbReference type="InterPro" id="IPR000536">
    <property type="entry name" value="Nucl_hrmn_rcpt_lig-bd"/>
</dbReference>
<dbReference type="GO" id="GO:0071376">
    <property type="term" value="P:cellular response to corticotropin-releasing hormone stimulus"/>
    <property type="evidence" value="ECO:0007669"/>
    <property type="project" value="TreeGrafter"/>
</dbReference>
<dbReference type="PANTHER" id="PTHR24085">
    <property type="entry name" value="NUCLEAR HORMONE RECEPTOR"/>
    <property type="match status" value="1"/>
</dbReference>
<organism evidence="15 16">
    <name type="scientific">Tetraodon nigroviridis</name>
    <name type="common">Spotted green pufferfish</name>
    <name type="synonym">Chelonodon nigroviridis</name>
    <dbReference type="NCBI Taxonomy" id="99883"/>
    <lineage>
        <taxon>Eukaryota</taxon>
        <taxon>Metazoa</taxon>
        <taxon>Chordata</taxon>
        <taxon>Craniata</taxon>
        <taxon>Vertebrata</taxon>
        <taxon>Euteleostomi</taxon>
        <taxon>Actinopterygii</taxon>
        <taxon>Neopterygii</taxon>
        <taxon>Teleostei</taxon>
        <taxon>Neoteleostei</taxon>
        <taxon>Acanthomorphata</taxon>
        <taxon>Eupercaria</taxon>
        <taxon>Tetraodontiformes</taxon>
        <taxon>Tetradontoidea</taxon>
        <taxon>Tetraodontidae</taxon>
        <taxon>Tetraodon</taxon>
    </lineage>
</organism>
<accession>H3D9J2</accession>
<reference evidence="15" key="3">
    <citation type="submission" date="2025-09" db="UniProtKB">
        <authorList>
            <consortium name="Ensembl"/>
        </authorList>
    </citation>
    <scope>IDENTIFICATION</scope>
</reference>
<dbReference type="PROSITE" id="PS00031">
    <property type="entry name" value="NUCLEAR_REC_DBD_1"/>
    <property type="match status" value="1"/>
</dbReference>
<evidence type="ECO:0000256" key="7">
    <source>
        <dbReference type="ARBA" id="ARBA00023125"/>
    </source>
</evidence>
<dbReference type="Ensembl" id="ENSTNIT00000017399.1">
    <property type="protein sequence ID" value="ENSTNIP00000017183.1"/>
    <property type="gene ID" value="ENSTNIG00000015051.1"/>
</dbReference>
<comment type="similarity">
    <text evidence="1">Belongs to the nuclear hormone receptor family. NR1 subfamily.</text>
</comment>
<evidence type="ECO:0000256" key="6">
    <source>
        <dbReference type="ARBA" id="ARBA00023015"/>
    </source>
</evidence>
<evidence type="ECO:0000256" key="5">
    <source>
        <dbReference type="ARBA" id="ARBA00022833"/>
    </source>
</evidence>
<evidence type="ECO:0000259" key="14">
    <source>
        <dbReference type="PROSITE" id="PS51843"/>
    </source>
</evidence>
<dbReference type="InterPro" id="IPR003078">
    <property type="entry name" value="Retinoic_acid_rcpt"/>
</dbReference>
<dbReference type="HOGENOM" id="CLU_007368_12_4_1"/>
<dbReference type="CDD" id="cd06964">
    <property type="entry name" value="NR_DBD_RAR"/>
    <property type="match status" value="1"/>
</dbReference>
<dbReference type="PROSITE" id="PS51030">
    <property type="entry name" value="NUCLEAR_REC_DBD_2"/>
    <property type="match status" value="1"/>
</dbReference>
<evidence type="ECO:0000256" key="3">
    <source>
        <dbReference type="ARBA" id="ARBA00022723"/>
    </source>
</evidence>
<keyword evidence="16" id="KW-1185">Reference proteome</keyword>
<dbReference type="PRINTS" id="PR00047">
    <property type="entry name" value="STROIDFINGER"/>
</dbReference>
<evidence type="ECO:0000256" key="10">
    <source>
        <dbReference type="ARBA" id="ARBA00023242"/>
    </source>
</evidence>
<dbReference type="PRINTS" id="PR00398">
    <property type="entry name" value="STRDHORMONER"/>
</dbReference>
<dbReference type="AlphaFoldDB" id="H3D9J2"/>
<evidence type="ECO:0000256" key="9">
    <source>
        <dbReference type="ARBA" id="ARBA00023170"/>
    </source>
</evidence>
<keyword evidence="4 11" id="KW-0863">Zinc-finger</keyword>
<dbReference type="GeneTree" id="ENSGT00940000156458"/>
<dbReference type="Pfam" id="PF00104">
    <property type="entry name" value="Hormone_recep"/>
    <property type="match status" value="1"/>
</dbReference>
<dbReference type="GO" id="GO:0008270">
    <property type="term" value="F:zinc ion binding"/>
    <property type="evidence" value="ECO:0007669"/>
    <property type="project" value="UniProtKB-KW"/>
</dbReference>
<dbReference type="InterPro" id="IPR001723">
    <property type="entry name" value="Nuclear_hrmn_rcpt"/>
</dbReference>
<keyword evidence="10 11" id="KW-0539">Nucleus</keyword>
<dbReference type="GO" id="GO:0004879">
    <property type="term" value="F:nuclear receptor activity"/>
    <property type="evidence" value="ECO:0007669"/>
    <property type="project" value="InterPro"/>
</dbReference>
<feature type="domain" description="Nuclear receptor" evidence="13">
    <location>
        <begin position="1"/>
        <end position="73"/>
    </location>
</feature>
<keyword evidence="6 11" id="KW-0805">Transcription regulation</keyword>
<dbReference type="Pfam" id="PF00105">
    <property type="entry name" value="zf-C4"/>
    <property type="match status" value="1"/>
</dbReference>
<keyword evidence="5 11" id="KW-0862">Zinc</keyword>
<name>H3D9J2_TETNG</name>
<dbReference type="SMART" id="SM00430">
    <property type="entry name" value="HOLI"/>
    <property type="match status" value="1"/>
</dbReference>
<sequence>CFVCQDKSSGYHYGVSSCEGCKGFFRRSIQKNMVYTCHRDKNCQINKVTRNRCQYCRLQKCFEVGMSKEGESSRVEVPKDRDQGRLTTDTHSPVPMRTQTFHLDISAFMEPVGHACGCNVCVGCVLRPGSHCVSAITGYPERKENMGGGGGREWRTGRCAPVKWIERWARKSTDDKEEIAGVGGVRHTVNAAVRNDRNKKKKDVKEEVVLPESYELSGELEELVNKVSKAHQETFPSLGQLGKYTTVSHTYTTPLSYKCVTVVARCPDEMEIPINQAAPDANRPALHCNHTNLCLCFQNSSSDHRVQLDLGLWDKFSELSTKCIIKIVEFAKRLPGFTSLTIADQITLLKSACLDILMLRICTRYTPEQDTMTFSDGLTLNRTQMHNAGFGPLTDLVFAFAGQLLPLEMDDTETGLLSAICLICGDRMDLEEPEKVDKLQEPLLEALKIYARRRRPNKPHMFPRMLMKITDLRGISTKGAERAITLKTEIP</sequence>
<dbReference type="GO" id="GO:0005667">
    <property type="term" value="C:transcription regulator complex"/>
    <property type="evidence" value="ECO:0007669"/>
    <property type="project" value="TreeGrafter"/>
</dbReference>
<dbReference type="InterPro" id="IPR047158">
    <property type="entry name" value="NR_LBD_RAR"/>
</dbReference>
<dbReference type="GO" id="GO:0000978">
    <property type="term" value="F:RNA polymerase II cis-regulatory region sequence-specific DNA binding"/>
    <property type="evidence" value="ECO:0007669"/>
    <property type="project" value="TreeGrafter"/>
</dbReference>
<reference evidence="15" key="2">
    <citation type="submission" date="2025-08" db="UniProtKB">
        <authorList>
            <consortium name="Ensembl"/>
        </authorList>
    </citation>
    <scope>IDENTIFICATION</scope>
</reference>
<dbReference type="SUPFAM" id="SSF57716">
    <property type="entry name" value="Glucocorticoid receptor-like (DNA-binding domain)"/>
    <property type="match status" value="1"/>
</dbReference>
<evidence type="ECO:0000256" key="2">
    <source>
        <dbReference type="ARBA" id="ARBA00011431"/>
    </source>
</evidence>
<feature type="region of interest" description="Disordered" evidence="12">
    <location>
        <begin position="72"/>
        <end position="95"/>
    </location>
</feature>
<dbReference type="FunFam" id="1.10.565.10:FF:000073">
    <property type="entry name" value="Retinoic acid receptor beta"/>
    <property type="match status" value="1"/>
</dbReference>
<keyword evidence="8 11" id="KW-0804">Transcription</keyword>
<gene>
    <name evidence="15" type="primary">RARG</name>
</gene>
<feature type="compositionally biased region" description="Polar residues" evidence="12">
    <location>
        <begin position="85"/>
        <end position="95"/>
    </location>
</feature>
<comment type="subunit">
    <text evidence="2">Heterodimer; with an rxr molecule. Binds DNA preferentially as a rar/rxr heterodimer.</text>
</comment>
<feature type="compositionally biased region" description="Basic and acidic residues" evidence="12">
    <location>
        <begin position="72"/>
        <end position="84"/>
    </location>
</feature>
<dbReference type="Gene3D" id="3.30.50.10">
    <property type="entry name" value="Erythroid Transcription Factor GATA-1, subunit A"/>
    <property type="match status" value="1"/>
</dbReference>
<reference evidence="16" key="1">
    <citation type="journal article" date="2004" name="Nature">
        <title>Genome duplication in the teleost fish Tetraodon nigroviridis reveals the early vertebrate proto-karyotype.</title>
        <authorList>
            <person name="Jaillon O."/>
            <person name="Aury J.-M."/>
            <person name="Brunet F."/>
            <person name="Petit J.-L."/>
            <person name="Stange-Thomann N."/>
            <person name="Mauceli E."/>
            <person name="Bouneau L."/>
            <person name="Fischer C."/>
            <person name="Ozouf-Costaz C."/>
            <person name="Bernot A."/>
            <person name="Nicaud S."/>
            <person name="Jaffe D."/>
            <person name="Fisher S."/>
            <person name="Lutfalla G."/>
            <person name="Dossat C."/>
            <person name="Segurens B."/>
            <person name="Dasilva C."/>
            <person name="Salanoubat M."/>
            <person name="Levy M."/>
            <person name="Boudet N."/>
            <person name="Castellano S."/>
            <person name="Anthouard V."/>
            <person name="Jubin C."/>
            <person name="Castelli V."/>
            <person name="Katinka M."/>
            <person name="Vacherie B."/>
            <person name="Biemont C."/>
            <person name="Skalli Z."/>
            <person name="Cattolico L."/>
            <person name="Poulain J."/>
            <person name="De Berardinis V."/>
            <person name="Cruaud C."/>
            <person name="Duprat S."/>
            <person name="Brottier P."/>
            <person name="Coutanceau J.-P."/>
            <person name="Gouzy J."/>
            <person name="Parra G."/>
            <person name="Lardier G."/>
            <person name="Chapple C."/>
            <person name="McKernan K.J."/>
            <person name="McEwan P."/>
            <person name="Bosak S."/>
            <person name="Kellis M."/>
            <person name="Volff J.-N."/>
            <person name="Guigo R."/>
            <person name="Zody M.C."/>
            <person name="Mesirov J."/>
            <person name="Lindblad-Toh K."/>
            <person name="Birren B."/>
            <person name="Nusbaum C."/>
            <person name="Kahn D."/>
            <person name="Robinson-Rechavi M."/>
            <person name="Laudet V."/>
            <person name="Schachter V."/>
            <person name="Quetier F."/>
            <person name="Saurin W."/>
            <person name="Scarpelli C."/>
            <person name="Wincker P."/>
            <person name="Lander E.S."/>
            <person name="Weissenbach J."/>
            <person name="Roest Crollius H."/>
        </authorList>
    </citation>
    <scope>NUCLEOTIDE SEQUENCE [LARGE SCALE GENOMIC DNA]</scope>
</reference>
<evidence type="ECO:0000256" key="4">
    <source>
        <dbReference type="ARBA" id="ARBA00022771"/>
    </source>
</evidence>
<dbReference type="SUPFAM" id="SSF48508">
    <property type="entry name" value="Nuclear receptor ligand-binding domain"/>
    <property type="match status" value="1"/>
</dbReference>
<dbReference type="GO" id="GO:0005634">
    <property type="term" value="C:nucleus"/>
    <property type="evidence" value="ECO:0007669"/>
    <property type="project" value="UniProtKB-SubCell"/>
</dbReference>
<protein>
    <submittedName>
        <fullName evidence="15">Retinoic acid receptor gamma a</fullName>
    </submittedName>
</protein>
<dbReference type="Gene3D" id="1.10.565.10">
    <property type="entry name" value="Retinoid X Receptor"/>
    <property type="match status" value="1"/>
</dbReference>
<evidence type="ECO:0000256" key="1">
    <source>
        <dbReference type="ARBA" id="ARBA00008092"/>
    </source>
</evidence>
<dbReference type="InterPro" id="IPR035500">
    <property type="entry name" value="NHR-like_dom_sf"/>
</dbReference>
<keyword evidence="7 11" id="KW-0238">DNA-binding</keyword>
<dbReference type="Proteomes" id="UP000007303">
    <property type="component" value="Unassembled WGS sequence"/>
</dbReference>
<proteinExistence type="inferred from homology"/>
<keyword evidence="9 11" id="KW-0675">Receptor</keyword>
<evidence type="ECO:0000256" key="8">
    <source>
        <dbReference type="ARBA" id="ARBA00023163"/>
    </source>
</evidence>
<evidence type="ECO:0000256" key="12">
    <source>
        <dbReference type="SAM" id="MobiDB-lite"/>
    </source>
</evidence>
<dbReference type="FunFam" id="3.30.50.10:FF:000044">
    <property type="entry name" value="retinoic acid receptor beta isoform X4"/>
    <property type="match status" value="1"/>
</dbReference>
<comment type="subcellular location">
    <subcellularLocation>
        <location evidence="11">Nucleus</location>
    </subcellularLocation>
</comment>
<evidence type="ECO:0000313" key="15">
    <source>
        <dbReference type="Ensembl" id="ENSTNIP00000017183.1"/>
    </source>
</evidence>
<dbReference type="InterPro" id="IPR013088">
    <property type="entry name" value="Znf_NHR/GATA"/>
</dbReference>
<dbReference type="InterPro" id="IPR001628">
    <property type="entry name" value="Znf_hrmn_rcpt"/>
</dbReference>